<evidence type="ECO:0000256" key="2">
    <source>
        <dbReference type="ARBA" id="ARBA00022475"/>
    </source>
</evidence>
<name>A0A918J2D5_9FLAO</name>
<feature type="transmembrane region" description="Helical" evidence="9">
    <location>
        <begin position="51"/>
        <end position="74"/>
    </location>
</feature>
<evidence type="ECO:0000313" key="12">
    <source>
        <dbReference type="Proteomes" id="UP000634668"/>
    </source>
</evidence>
<comment type="subcellular location">
    <subcellularLocation>
        <location evidence="1">Cell membrane</location>
    </subcellularLocation>
</comment>
<evidence type="ECO:0000256" key="9">
    <source>
        <dbReference type="SAM" id="Phobius"/>
    </source>
</evidence>
<evidence type="ECO:0000256" key="1">
    <source>
        <dbReference type="ARBA" id="ARBA00004236"/>
    </source>
</evidence>
<evidence type="ECO:0000256" key="8">
    <source>
        <dbReference type="SAM" id="MobiDB-lite"/>
    </source>
</evidence>
<dbReference type="Proteomes" id="UP000634668">
    <property type="component" value="Unassembled WGS sequence"/>
</dbReference>
<feature type="transmembrane region" description="Helical" evidence="9">
    <location>
        <begin position="80"/>
        <end position="101"/>
    </location>
</feature>
<dbReference type="Pfam" id="PF18967">
    <property type="entry name" value="PycTM"/>
    <property type="match status" value="1"/>
</dbReference>
<sequence length="196" mass="22583">MDQPQQPLEGATPDKSNPPIRRGSHTEDLVDHYWGSVNYVFSLIKASEIKAGLILSFFGILLNFIYKNTSYILFIATDYYFIYVLIAIWLGLTMSSIYFSIRCFMPRIESNFDKNIFFFGDVITKYGNIKEFSKTFYKISLDEVELFDQIGQQIFIISKIAAAKFKFVNRSIRLLALSLLLFFLILIATLLISIMG</sequence>
<evidence type="ECO:0000256" key="7">
    <source>
        <dbReference type="ARBA" id="ARBA00023136"/>
    </source>
</evidence>
<comment type="caution">
    <text evidence="11">The sequence shown here is derived from an EMBL/GenBank/DDBJ whole genome shotgun (WGS) entry which is preliminary data.</text>
</comment>
<keyword evidence="5 9" id="KW-1133">Transmembrane helix</keyword>
<keyword evidence="12" id="KW-1185">Reference proteome</keyword>
<keyword evidence="4" id="KW-0547">Nucleotide-binding</keyword>
<gene>
    <name evidence="11" type="ORF">GCM10007383_30900</name>
</gene>
<keyword evidence="2" id="KW-1003">Cell membrane</keyword>
<feature type="domain" description="Pycsar effector protein" evidence="10">
    <location>
        <begin position="33"/>
        <end position="187"/>
    </location>
</feature>
<evidence type="ECO:0000313" key="11">
    <source>
        <dbReference type="EMBL" id="GGW44297.1"/>
    </source>
</evidence>
<evidence type="ECO:0000256" key="5">
    <source>
        <dbReference type="ARBA" id="ARBA00022989"/>
    </source>
</evidence>
<dbReference type="AlphaFoldDB" id="A0A918J2D5"/>
<organism evidence="11 12">
    <name type="scientific">Arenibacter certesii</name>
    <dbReference type="NCBI Taxonomy" id="228955"/>
    <lineage>
        <taxon>Bacteria</taxon>
        <taxon>Pseudomonadati</taxon>
        <taxon>Bacteroidota</taxon>
        <taxon>Flavobacteriia</taxon>
        <taxon>Flavobacteriales</taxon>
        <taxon>Flavobacteriaceae</taxon>
        <taxon>Arenibacter</taxon>
    </lineage>
</organism>
<evidence type="ECO:0000259" key="10">
    <source>
        <dbReference type="Pfam" id="PF18967"/>
    </source>
</evidence>
<dbReference type="GO" id="GO:0051607">
    <property type="term" value="P:defense response to virus"/>
    <property type="evidence" value="ECO:0007669"/>
    <property type="project" value="UniProtKB-KW"/>
</dbReference>
<dbReference type="GO" id="GO:0000166">
    <property type="term" value="F:nucleotide binding"/>
    <property type="evidence" value="ECO:0007669"/>
    <property type="project" value="UniProtKB-KW"/>
</dbReference>
<reference evidence="11" key="2">
    <citation type="submission" date="2020-09" db="EMBL/GenBank/DDBJ databases">
        <authorList>
            <person name="Sun Q."/>
            <person name="Kim S."/>
        </authorList>
    </citation>
    <scope>NUCLEOTIDE SEQUENCE</scope>
    <source>
        <strain evidence="11">KCTC 12113</strain>
    </source>
</reference>
<reference evidence="11" key="1">
    <citation type="journal article" date="2014" name="Int. J. Syst. Evol. Microbiol.">
        <title>Complete genome sequence of Corynebacterium casei LMG S-19264T (=DSM 44701T), isolated from a smear-ripened cheese.</title>
        <authorList>
            <consortium name="US DOE Joint Genome Institute (JGI-PGF)"/>
            <person name="Walter F."/>
            <person name="Albersmeier A."/>
            <person name="Kalinowski J."/>
            <person name="Ruckert C."/>
        </authorList>
    </citation>
    <scope>NUCLEOTIDE SEQUENCE</scope>
    <source>
        <strain evidence="11">KCTC 12113</strain>
    </source>
</reference>
<dbReference type="EMBL" id="BMWP01000025">
    <property type="protein sequence ID" value="GGW44297.1"/>
    <property type="molecule type" value="Genomic_DNA"/>
</dbReference>
<keyword evidence="7 9" id="KW-0472">Membrane</keyword>
<evidence type="ECO:0000256" key="6">
    <source>
        <dbReference type="ARBA" id="ARBA00023118"/>
    </source>
</evidence>
<dbReference type="GO" id="GO:0005886">
    <property type="term" value="C:plasma membrane"/>
    <property type="evidence" value="ECO:0007669"/>
    <property type="project" value="UniProtKB-SubCell"/>
</dbReference>
<proteinExistence type="predicted"/>
<accession>A0A918J2D5</accession>
<feature type="region of interest" description="Disordered" evidence="8">
    <location>
        <begin position="1"/>
        <end position="21"/>
    </location>
</feature>
<evidence type="ECO:0000256" key="3">
    <source>
        <dbReference type="ARBA" id="ARBA00022692"/>
    </source>
</evidence>
<keyword evidence="3 9" id="KW-0812">Transmembrane</keyword>
<dbReference type="InterPro" id="IPR043760">
    <property type="entry name" value="PycTM_dom"/>
</dbReference>
<evidence type="ECO:0000256" key="4">
    <source>
        <dbReference type="ARBA" id="ARBA00022741"/>
    </source>
</evidence>
<protein>
    <recommendedName>
        <fullName evidence="10">Pycsar effector protein domain-containing protein</fullName>
    </recommendedName>
</protein>
<feature type="transmembrane region" description="Helical" evidence="9">
    <location>
        <begin position="174"/>
        <end position="195"/>
    </location>
</feature>
<keyword evidence="6" id="KW-0051">Antiviral defense</keyword>
<dbReference type="RefSeq" id="WP_034235741.1">
    <property type="nucleotide sequence ID" value="NZ_BMWP01000025.1"/>
</dbReference>